<evidence type="ECO:0000256" key="1">
    <source>
        <dbReference type="ARBA" id="ARBA00001971"/>
    </source>
</evidence>
<dbReference type="PRINTS" id="PR00385">
    <property type="entry name" value="P450"/>
</dbReference>
<evidence type="ECO:0000313" key="8">
    <source>
        <dbReference type="EMBL" id="KAL1838915.1"/>
    </source>
</evidence>
<dbReference type="InterPro" id="IPR036396">
    <property type="entry name" value="Cyt_P450_sf"/>
</dbReference>
<evidence type="ECO:0000256" key="4">
    <source>
        <dbReference type="ARBA" id="ARBA00023002"/>
    </source>
</evidence>
<proteinExistence type="inferred from homology"/>
<comment type="similarity">
    <text evidence="2 7">Belongs to the cytochrome P450 family.</text>
</comment>
<evidence type="ECO:0008006" key="10">
    <source>
        <dbReference type="Google" id="ProtNLM"/>
    </source>
</evidence>
<dbReference type="InterPro" id="IPR017972">
    <property type="entry name" value="Cyt_P450_CS"/>
</dbReference>
<dbReference type="InterPro" id="IPR001128">
    <property type="entry name" value="Cyt_P450"/>
</dbReference>
<dbReference type="PANTHER" id="PTHR46206:SF7">
    <property type="entry name" value="P450, PUTATIVE (EUROFUNG)-RELATED"/>
    <property type="match status" value="1"/>
</dbReference>
<keyword evidence="6 7" id="KW-0503">Monooxygenase</keyword>
<keyword evidence="5 7" id="KW-0408">Iron</keyword>
<dbReference type="Pfam" id="PF00067">
    <property type="entry name" value="p450"/>
    <property type="match status" value="1"/>
</dbReference>
<organism evidence="8 9">
    <name type="scientific">Phialemonium thermophilum</name>
    <dbReference type="NCBI Taxonomy" id="223376"/>
    <lineage>
        <taxon>Eukaryota</taxon>
        <taxon>Fungi</taxon>
        <taxon>Dikarya</taxon>
        <taxon>Ascomycota</taxon>
        <taxon>Pezizomycotina</taxon>
        <taxon>Sordariomycetes</taxon>
        <taxon>Sordariomycetidae</taxon>
        <taxon>Cephalothecales</taxon>
        <taxon>Cephalothecaceae</taxon>
        <taxon>Phialemonium</taxon>
    </lineage>
</organism>
<keyword evidence="9" id="KW-1185">Reference proteome</keyword>
<evidence type="ECO:0000256" key="5">
    <source>
        <dbReference type="ARBA" id="ARBA00023004"/>
    </source>
</evidence>
<keyword evidence="3 7" id="KW-0479">Metal-binding</keyword>
<dbReference type="Gene3D" id="1.10.630.10">
    <property type="entry name" value="Cytochrome P450"/>
    <property type="match status" value="1"/>
</dbReference>
<keyword evidence="7" id="KW-0349">Heme</keyword>
<dbReference type="PRINTS" id="PR00465">
    <property type="entry name" value="EP450IV"/>
</dbReference>
<dbReference type="InterPro" id="IPR002403">
    <property type="entry name" value="Cyt_P450_E_grp-IV"/>
</dbReference>
<sequence>MLQWMIDKADATKEPASDDELAFVQLQLSMAAIHTTTMTATHILYDLVAHPDVVEDLRAEVRSVLRETGGVVTTHALFQMKLLDSVMRESQRMNPLSMARFTRYVEKPLTLHDGTKIPAGVVIESPHLAVTRDPELYPDPDTFDPYRFYRLRTGEVPDPLGYKSTEQYQFVTVTKENMGFGYGRHACPGRFFAANEIKMILAHMLLRFDMKLPASRAGKRYPNLVVAHSIVPDPKGEILLRRVQS</sequence>
<dbReference type="CDD" id="cd11041">
    <property type="entry name" value="CYP503A1-like"/>
    <property type="match status" value="1"/>
</dbReference>
<reference evidence="8 9" key="1">
    <citation type="journal article" date="2024" name="Commun. Biol.">
        <title>Comparative genomic analysis of thermophilic fungi reveals convergent evolutionary adaptations and gene losses.</title>
        <authorList>
            <person name="Steindorff A.S."/>
            <person name="Aguilar-Pontes M.V."/>
            <person name="Robinson A.J."/>
            <person name="Andreopoulos B."/>
            <person name="LaButti K."/>
            <person name="Kuo A."/>
            <person name="Mondo S."/>
            <person name="Riley R."/>
            <person name="Otillar R."/>
            <person name="Haridas S."/>
            <person name="Lipzen A."/>
            <person name="Grimwood J."/>
            <person name="Schmutz J."/>
            <person name="Clum A."/>
            <person name="Reid I.D."/>
            <person name="Moisan M.C."/>
            <person name="Butler G."/>
            <person name="Nguyen T.T.M."/>
            <person name="Dewar K."/>
            <person name="Conant G."/>
            <person name="Drula E."/>
            <person name="Henrissat B."/>
            <person name="Hansel C."/>
            <person name="Singer S."/>
            <person name="Hutchinson M.I."/>
            <person name="de Vries R.P."/>
            <person name="Natvig D.O."/>
            <person name="Powell A.J."/>
            <person name="Tsang A."/>
            <person name="Grigoriev I.V."/>
        </authorList>
    </citation>
    <scope>NUCLEOTIDE SEQUENCE [LARGE SCALE GENOMIC DNA]</scope>
    <source>
        <strain evidence="8 9">ATCC 24622</strain>
    </source>
</reference>
<protein>
    <recommendedName>
        <fullName evidence="10">Cytochrome P450</fullName>
    </recommendedName>
</protein>
<dbReference type="SUPFAM" id="SSF48264">
    <property type="entry name" value="Cytochrome P450"/>
    <property type="match status" value="1"/>
</dbReference>
<gene>
    <name evidence="8" type="ORF">VTK73DRAFT_4199</name>
</gene>
<evidence type="ECO:0000313" key="9">
    <source>
        <dbReference type="Proteomes" id="UP001586593"/>
    </source>
</evidence>
<dbReference type="Proteomes" id="UP001586593">
    <property type="component" value="Unassembled WGS sequence"/>
</dbReference>
<dbReference type="PANTHER" id="PTHR46206">
    <property type="entry name" value="CYTOCHROME P450"/>
    <property type="match status" value="1"/>
</dbReference>
<dbReference type="PROSITE" id="PS00086">
    <property type="entry name" value="CYTOCHROME_P450"/>
    <property type="match status" value="1"/>
</dbReference>
<evidence type="ECO:0000256" key="2">
    <source>
        <dbReference type="ARBA" id="ARBA00010617"/>
    </source>
</evidence>
<evidence type="ECO:0000256" key="6">
    <source>
        <dbReference type="ARBA" id="ARBA00023033"/>
    </source>
</evidence>
<accession>A0ABR3VBB6</accession>
<comment type="caution">
    <text evidence="8">The sequence shown here is derived from an EMBL/GenBank/DDBJ whole genome shotgun (WGS) entry which is preliminary data.</text>
</comment>
<keyword evidence="4 7" id="KW-0560">Oxidoreductase</keyword>
<dbReference type="EMBL" id="JAZHXJ010002408">
    <property type="protein sequence ID" value="KAL1838915.1"/>
    <property type="molecule type" value="Genomic_DNA"/>
</dbReference>
<evidence type="ECO:0000256" key="7">
    <source>
        <dbReference type="RuleBase" id="RU000461"/>
    </source>
</evidence>
<comment type="cofactor">
    <cofactor evidence="1">
        <name>heme</name>
        <dbReference type="ChEBI" id="CHEBI:30413"/>
    </cofactor>
</comment>
<evidence type="ECO:0000256" key="3">
    <source>
        <dbReference type="ARBA" id="ARBA00022723"/>
    </source>
</evidence>
<name>A0ABR3VBB6_9PEZI</name>